<dbReference type="PANTHER" id="PTHR30289:SF1">
    <property type="entry name" value="PEBP (PHOSPHATIDYLETHANOLAMINE-BINDING PROTEIN) FAMILY PROTEIN"/>
    <property type="match status" value="1"/>
</dbReference>
<gene>
    <name evidence="4" type="ORF">EBQ34_05445</name>
</gene>
<dbReference type="InterPro" id="IPR026442">
    <property type="entry name" value="IPTL_CTERM"/>
</dbReference>
<reference evidence="4 5" key="1">
    <citation type="submission" date="2018-10" db="EMBL/GenBank/DDBJ databases">
        <title>Comamonadaceae CDC group NO-1 genome sequencing and assembly.</title>
        <authorList>
            <person name="Bernier A.-M."/>
            <person name="Bernard K."/>
        </authorList>
    </citation>
    <scope>NUCLEOTIDE SEQUENCE [LARGE SCALE GENOMIC DNA]</scope>
    <source>
        <strain evidence="4 5">NML180582</strain>
    </source>
</reference>
<name>A0A3M6RLX6_9BURK</name>
<feature type="signal peptide" evidence="2">
    <location>
        <begin position="1"/>
        <end position="25"/>
    </location>
</feature>
<dbReference type="OrthoDB" id="601499at2"/>
<dbReference type="InterPro" id="IPR008914">
    <property type="entry name" value="PEBP"/>
</dbReference>
<dbReference type="Gene3D" id="3.90.280.10">
    <property type="entry name" value="PEBP-like"/>
    <property type="match status" value="1"/>
</dbReference>
<dbReference type="CDD" id="cd00865">
    <property type="entry name" value="PEBP_bact_arch"/>
    <property type="match status" value="1"/>
</dbReference>
<evidence type="ECO:0000256" key="2">
    <source>
        <dbReference type="SAM" id="SignalP"/>
    </source>
</evidence>
<dbReference type="Pfam" id="PF00041">
    <property type="entry name" value="fn3"/>
    <property type="match status" value="1"/>
</dbReference>
<dbReference type="PANTHER" id="PTHR30289">
    <property type="entry name" value="UNCHARACTERIZED PROTEIN YBCL-RELATED"/>
    <property type="match status" value="1"/>
</dbReference>
<dbReference type="AlphaFoldDB" id="A0A3M6RLX6"/>
<dbReference type="RefSeq" id="WP_122244540.1">
    <property type="nucleotide sequence ID" value="NZ_RDQJ01000005.1"/>
</dbReference>
<dbReference type="EMBL" id="RDQJ01000005">
    <property type="protein sequence ID" value="RMX16012.1"/>
    <property type="molecule type" value="Genomic_DNA"/>
</dbReference>
<dbReference type="InterPro" id="IPR005247">
    <property type="entry name" value="YbhB_YbcL/LppC-like"/>
</dbReference>
<dbReference type="InterPro" id="IPR013783">
    <property type="entry name" value="Ig-like_fold"/>
</dbReference>
<evidence type="ECO:0000256" key="1">
    <source>
        <dbReference type="SAM" id="MobiDB-lite"/>
    </source>
</evidence>
<dbReference type="InterPro" id="IPR036116">
    <property type="entry name" value="FN3_sf"/>
</dbReference>
<evidence type="ECO:0000313" key="5">
    <source>
        <dbReference type="Proteomes" id="UP000275180"/>
    </source>
</evidence>
<protein>
    <submittedName>
        <fullName evidence="4">YbhB/YbcL family Raf kinase inhibitor-like protein</fullName>
    </submittedName>
</protein>
<feature type="region of interest" description="Disordered" evidence="1">
    <location>
        <begin position="154"/>
        <end position="190"/>
    </location>
</feature>
<sequence>MATLSFSCKRLIAGAALLSCVGAHAQLAVTSPAFSAGTVIPDPFTYNLPGQCSGNNWSPPLEITGIPAGTQRLTIEMRDQTVPWLHWKVWDIPVSAAQTSLTLPHDAASNYNSSSASNDFGAPGYGGPCPPTNAEHTYVFKVYALTTAVGSGEPSSSDLAAVPAGQQASLQGKRARNSSRPWTPPSLPSLPGMPQNLQAAPGDGQVVLSWVAPVTGNPSSYTYTVSVDGVTYPGCTGIATQTCTVTGLTNGTAYDFAVTARNTVGEGPAATRNGIKPGQASVPAGTTPVPTLGQWSVLLLGLALASLSASWLRRRPH</sequence>
<feature type="chain" id="PRO_5018066267" evidence="2">
    <location>
        <begin position="26"/>
        <end position="317"/>
    </location>
</feature>
<dbReference type="Gene3D" id="2.60.40.10">
    <property type="entry name" value="Immunoglobulins"/>
    <property type="match status" value="1"/>
</dbReference>
<accession>A0A3M6RLX6</accession>
<dbReference type="SMART" id="SM00060">
    <property type="entry name" value="FN3"/>
    <property type="match status" value="1"/>
</dbReference>
<dbReference type="Pfam" id="PF18203">
    <property type="entry name" value="IPTL-CTERM"/>
    <property type="match status" value="1"/>
</dbReference>
<proteinExistence type="predicted"/>
<keyword evidence="2" id="KW-0732">Signal</keyword>
<dbReference type="SUPFAM" id="SSF49265">
    <property type="entry name" value="Fibronectin type III"/>
    <property type="match status" value="1"/>
</dbReference>
<feature type="domain" description="Fibronectin type-III" evidence="3">
    <location>
        <begin position="190"/>
        <end position="280"/>
    </location>
</feature>
<evidence type="ECO:0000313" key="4">
    <source>
        <dbReference type="EMBL" id="RMX16012.1"/>
    </source>
</evidence>
<dbReference type="NCBIfam" id="TIGR00481">
    <property type="entry name" value="YbhB/YbcL family Raf kinase inhibitor-like protein"/>
    <property type="match status" value="1"/>
</dbReference>
<dbReference type="InterPro" id="IPR003961">
    <property type="entry name" value="FN3_dom"/>
</dbReference>
<dbReference type="CDD" id="cd00063">
    <property type="entry name" value="FN3"/>
    <property type="match status" value="1"/>
</dbReference>
<comment type="caution">
    <text evidence="4">The sequence shown here is derived from an EMBL/GenBank/DDBJ whole genome shotgun (WGS) entry which is preliminary data.</text>
</comment>
<dbReference type="Proteomes" id="UP000275180">
    <property type="component" value="Unassembled WGS sequence"/>
</dbReference>
<dbReference type="NCBIfam" id="TIGR04174">
    <property type="entry name" value="IPTL_CTERM"/>
    <property type="match status" value="1"/>
</dbReference>
<dbReference type="PROSITE" id="PS50853">
    <property type="entry name" value="FN3"/>
    <property type="match status" value="1"/>
</dbReference>
<evidence type="ECO:0000259" key="3">
    <source>
        <dbReference type="PROSITE" id="PS50853"/>
    </source>
</evidence>
<organism evidence="4 5">
    <name type="scientific">Vandammella animalimorsus</name>
    <dbReference type="NCBI Taxonomy" id="2029117"/>
    <lineage>
        <taxon>Bacteria</taxon>
        <taxon>Pseudomonadati</taxon>
        <taxon>Pseudomonadota</taxon>
        <taxon>Betaproteobacteria</taxon>
        <taxon>Burkholderiales</taxon>
        <taxon>Comamonadaceae</taxon>
        <taxon>Vandammella</taxon>
    </lineage>
</organism>
<dbReference type="InterPro" id="IPR036610">
    <property type="entry name" value="PEBP-like_sf"/>
</dbReference>
<dbReference type="Pfam" id="PF01161">
    <property type="entry name" value="PBP"/>
    <property type="match status" value="1"/>
</dbReference>
<dbReference type="SUPFAM" id="SSF49777">
    <property type="entry name" value="PEBP-like"/>
    <property type="match status" value="1"/>
</dbReference>